<name>A0A3M2XRP6_PSEYM</name>
<keyword evidence="1" id="KW-1133">Transmembrane helix</keyword>
<proteinExistence type="predicted"/>
<dbReference type="AlphaFoldDB" id="A0A3M2XRP6"/>
<dbReference type="Proteomes" id="UP000282378">
    <property type="component" value="Unassembled WGS sequence"/>
</dbReference>
<evidence type="ECO:0000313" key="2">
    <source>
        <dbReference type="EMBL" id="RML66429.1"/>
    </source>
</evidence>
<sequence length="177" mass="19460">MRVQAAGAVIVVMLVGIVVMLVIIMRGVVSAKVTQMHARQRLHSHRRQCAAFDDARQKGFHVRADPVKQLDFPHAPYVGWAQRVVVGGRTWRQKHLGLAHAVLHSRCNQLQWLDTGQHPNLGLGRGDDQQADPENSNKIEKTAHSNHSYKPGTGNIITSLANIVAAHAQYSPGQSPP</sequence>
<keyword evidence="1" id="KW-0472">Membrane</keyword>
<gene>
    <name evidence="2" type="ORF">APX70_05626</name>
</gene>
<feature type="transmembrane region" description="Helical" evidence="1">
    <location>
        <begin position="6"/>
        <end position="29"/>
    </location>
</feature>
<evidence type="ECO:0000313" key="3">
    <source>
        <dbReference type="Proteomes" id="UP000282378"/>
    </source>
</evidence>
<dbReference type="EMBL" id="RBNL01002719">
    <property type="protein sequence ID" value="RML66429.1"/>
    <property type="molecule type" value="Genomic_DNA"/>
</dbReference>
<evidence type="ECO:0000256" key="1">
    <source>
        <dbReference type="SAM" id="Phobius"/>
    </source>
</evidence>
<accession>A0A3M2XRP6</accession>
<reference evidence="2 3" key="1">
    <citation type="submission" date="2018-08" db="EMBL/GenBank/DDBJ databases">
        <title>Recombination of ecologically and evolutionarily significant loci maintains genetic cohesion in the Pseudomonas syringae species complex.</title>
        <authorList>
            <person name="Dillon M."/>
            <person name="Thakur S."/>
            <person name="Almeida R.N.D."/>
            <person name="Weir B.S."/>
            <person name="Guttman D.S."/>
        </authorList>
    </citation>
    <scope>NUCLEOTIDE SEQUENCE [LARGE SCALE GENOMIC DNA]</scope>
    <source>
        <strain evidence="2 3">88_10</strain>
    </source>
</reference>
<organism evidence="2 3">
    <name type="scientific">Pseudomonas syringae pv. maculicola</name>
    <dbReference type="NCBI Taxonomy" id="59511"/>
    <lineage>
        <taxon>Bacteria</taxon>
        <taxon>Pseudomonadati</taxon>
        <taxon>Pseudomonadota</taxon>
        <taxon>Gammaproteobacteria</taxon>
        <taxon>Pseudomonadales</taxon>
        <taxon>Pseudomonadaceae</taxon>
        <taxon>Pseudomonas</taxon>
    </lineage>
</organism>
<keyword evidence="1" id="KW-0812">Transmembrane</keyword>
<comment type="caution">
    <text evidence="2">The sequence shown here is derived from an EMBL/GenBank/DDBJ whole genome shotgun (WGS) entry which is preliminary data.</text>
</comment>
<protein>
    <submittedName>
        <fullName evidence="2">Uncharacterized protein</fullName>
    </submittedName>
</protein>